<dbReference type="SUPFAM" id="SSF53271">
    <property type="entry name" value="PRTase-like"/>
    <property type="match status" value="1"/>
</dbReference>
<dbReference type="InterPro" id="IPR051910">
    <property type="entry name" value="ComF/GntX_DNA_util-trans"/>
</dbReference>
<dbReference type="InterPro" id="IPR029057">
    <property type="entry name" value="PRTase-like"/>
</dbReference>
<keyword evidence="5" id="KW-1185">Reference proteome</keyword>
<reference evidence="5" key="1">
    <citation type="submission" date="2017-12" db="EMBL/GenBank/DDBJ databases">
        <title>Genomic analysis of Paracoccus sp. CBA4604.</title>
        <authorList>
            <person name="Roh S.W."/>
            <person name="Kim J.Y."/>
            <person name="Kim J.S."/>
        </authorList>
    </citation>
    <scope>NUCLEOTIDE SEQUENCE [LARGE SCALE GENOMIC DNA]</scope>
    <source>
        <strain evidence="5">CBA4604</strain>
    </source>
</reference>
<dbReference type="PANTHER" id="PTHR47505">
    <property type="entry name" value="DNA UTILIZATION PROTEIN YHGH"/>
    <property type="match status" value="1"/>
</dbReference>
<dbReference type="GO" id="GO:0016757">
    <property type="term" value="F:glycosyltransferase activity"/>
    <property type="evidence" value="ECO:0007669"/>
    <property type="project" value="UniProtKB-KW"/>
</dbReference>
<dbReference type="PANTHER" id="PTHR47505:SF1">
    <property type="entry name" value="DNA UTILIZATION PROTEIN YHGH"/>
    <property type="match status" value="1"/>
</dbReference>
<gene>
    <name evidence="4" type="ORF">CYR75_00600</name>
</gene>
<organism evidence="4 5">
    <name type="scientific">Paracoccus jeotgali</name>
    <dbReference type="NCBI Taxonomy" id="2065379"/>
    <lineage>
        <taxon>Bacteria</taxon>
        <taxon>Pseudomonadati</taxon>
        <taxon>Pseudomonadota</taxon>
        <taxon>Alphaproteobacteria</taxon>
        <taxon>Rhodobacterales</taxon>
        <taxon>Paracoccaceae</taxon>
        <taxon>Paracoccus</taxon>
    </lineage>
</organism>
<dbReference type="Pfam" id="PF18912">
    <property type="entry name" value="DZR_2"/>
    <property type="match status" value="1"/>
</dbReference>
<dbReference type="OrthoDB" id="9779910at2"/>
<proteinExistence type="inferred from homology"/>
<protein>
    <submittedName>
        <fullName evidence="4">Amidophosphoribosyltransferase</fullName>
    </submittedName>
</protein>
<sequence>MKAALRVIYPPQCLGCGAGVDGDGALCPSCWRDCEFVGGCACARCGVPLPGGGSDSGADAAGLLCDDCLIVTRPWHAGRAAVVYDGVGRRLVLALKHGDRLDLGRPLGGWVAQAAAPLIRPEMIVAPIPLHPRRLLRRKFNQAALLSAQVSRQHGLQHAPTLLARTRATLPQDHRSRAERFANLAEAMAVTPAHAAMLAGRPVLLVDDVMASGATMAAATHALLAAGAASVSVVVLARAVRETGGRNGTMEIGGAIS</sequence>
<evidence type="ECO:0000259" key="3">
    <source>
        <dbReference type="Pfam" id="PF18912"/>
    </source>
</evidence>
<dbReference type="Proteomes" id="UP000234882">
    <property type="component" value="Chromosome"/>
</dbReference>
<accession>A0A2K9MK65</accession>
<comment type="similarity">
    <text evidence="1">Belongs to the ComF/GntX family.</text>
</comment>
<dbReference type="CDD" id="cd06223">
    <property type="entry name" value="PRTases_typeI"/>
    <property type="match status" value="1"/>
</dbReference>
<dbReference type="KEGG" id="paru:CYR75_00600"/>
<dbReference type="AlphaFoldDB" id="A0A2K9MK65"/>
<dbReference type="Gene3D" id="3.40.50.2020">
    <property type="match status" value="1"/>
</dbReference>
<name>A0A2K9MK65_9RHOB</name>
<evidence type="ECO:0000313" key="5">
    <source>
        <dbReference type="Proteomes" id="UP000234882"/>
    </source>
</evidence>
<dbReference type="EMBL" id="CP025583">
    <property type="protein sequence ID" value="AUM75436.1"/>
    <property type="molecule type" value="Genomic_DNA"/>
</dbReference>
<keyword evidence="4" id="KW-0328">Glycosyltransferase</keyword>
<keyword evidence="4" id="KW-0808">Transferase</keyword>
<evidence type="ECO:0000256" key="1">
    <source>
        <dbReference type="ARBA" id="ARBA00008007"/>
    </source>
</evidence>
<dbReference type="InterPro" id="IPR000836">
    <property type="entry name" value="PRTase_dom"/>
</dbReference>
<feature type="domain" description="Double zinc ribbon" evidence="3">
    <location>
        <begin position="5"/>
        <end position="69"/>
    </location>
</feature>
<feature type="domain" description="Phosphoribosyltransferase" evidence="2">
    <location>
        <begin position="193"/>
        <end position="239"/>
    </location>
</feature>
<dbReference type="Pfam" id="PF00156">
    <property type="entry name" value="Pribosyltran"/>
    <property type="match status" value="1"/>
</dbReference>
<evidence type="ECO:0000259" key="2">
    <source>
        <dbReference type="Pfam" id="PF00156"/>
    </source>
</evidence>
<evidence type="ECO:0000313" key="4">
    <source>
        <dbReference type="EMBL" id="AUM75436.1"/>
    </source>
</evidence>
<dbReference type="RefSeq" id="WP_101500778.1">
    <property type="nucleotide sequence ID" value="NZ_CP025583.1"/>
</dbReference>
<dbReference type="InterPro" id="IPR044005">
    <property type="entry name" value="DZR_2"/>
</dbReference>